<dbReference type="GO" id="GO:0005886">
    <property type="term" value="C:plasma membrane"/>
    <property type="evidence" value="ECO:0007669"/>
    <property type="project" value="InterPro"/>
</dbReference>
<gene>
    <name evidence="8" type="ordered locus">MODMU_2814</name>
</gene>
<proteinExistence type="predicted"/>
<dbReference type="AlphaFoldDB" id="I4EXY0"/>
<evidence type="ECO:0000256" key="4">
    <source>
        <dbReference type="ARBA" id="ARBA00023136"/>
    </source>
</evidence>
<keyword evidence="2 6" id="KW-0812">Transmembrane</keyword>
<keyword evidence="1" id="KW-1003">Cell membrane</keyword>
<evidence type="ECO:0000256" key="5">
    <source>
        <dbReference type="SAM" id="MobiDB-lite"/>
    </source>
</evidence>
<reference evidence="8 9" key="1">
    <citation type="journal article" date="2012" name="J. Bacteriol.">
        <title>Genome Sequence of Radiation-Resistant Modestobacter marinus Strain BC501, a Representative Actinobacterium That Thrives on Calcareous Stone Surfaces.</title>
        <authorList>
            <person name="Normand P."/>
            <person name="Gury J."/>
            <person name="Pujic P."/>
            <person name="Chouaia B."/>
            <person name="Crotti E."/>
            <person name="Brusetti L."/>
            <person name="Daffonchio D."/>
            <person name="Vacherie B."/>
            <person name="Barbe V."/>
            <person name="Medigue C."/>
            <person name="Calteau A."/>
            <person name="Ghodhbane-Gtari F."/>
            <person name="Essoussi I."/>
            <person name="Nouioui I."/>
            <person name="Abbassi-Ghozzi I."/>
            <person name="Gtari M."/>
        </authorList>
    </citation>
    <scope>NUCLEOTIDE SEQUENCE [LARGE SCALE GENOMIC DNA]</scope>
    <source>
        <strain evidence="9">BC 501</strain>
    </source>
</reference>
<feature type="domain" description="Lipopolysaccharide assembly protein A" evidence="7">
    <location>
        <begin position="60"/>
        <end position="109"/>
    </location>
</feature>
<sequence>MTGGRRPQVPDSYQEAVMSQQSSTPASAGVPGAAADRARLSGGLIATLSGAGLLLVFMLQNTEPVTLTLFFWEFSWPLWLFTLVVASLGAVVWIGLGILRRHRRRVARRDARSG</sequence>
<evidence type="ECO:0000256" key="3">
    <source>
        <dbReference type="ARBA" id="ARBA00022989"/>
    </source>
</evidence>
<accession>I4EXY0</accession>
<keyword evidence="3 6" id="KW-1133">Transmembrane helix</keyword>
<dbReference type="KEGG" id="mmar:MODMU_2814"/>
<evidence type="ECO:0000256" key="6">
    <source>
        <dbReference type="SAM" id="Phobius"/>
    </source>
</evidence>
<organism evidence="8 9">
    <name type="scientific">Modestobacter italicus (strain DSM 44449 / CECT 9708 / BC 501)</name>
    <dbReference type="NCBI Taxonomy" id="2732864"/>
    <lineage>
        <taxon>Bacteria</taxon>
        <taxon>Bacillati</taxon>
        <taxon>Actinomycetota</taxon>
        <taxon>Actinomycetes</taxon>
        <taxon>Geodermatophilales</taxon>
        <taxon>Geodermatophilaceae</taxon>
        <taxon>Modestobacter</taxon>
    </lineage>
</organism>
<feature type="transmembrane region" description="Helical" evidence="6">
    <location>
        <begin position="40"/>
        <end position="59"/>
    </location>
</feature>
<evidence type="ECO:0000256" key="2">
    <source>
        <dbReference type="ARBA" id="ARBA00022692"/>
    </source>
</evidence>
<name>I4EXY0_MODI5</name>
<keyword evidence="9" id="KW-1185">Reference proteome</keyword>
<dbReference type="EMBL" id="FO203431">
    <property type="protein sequence ID" value="CCH88243.1"/>
    <property type="molecule type" value="Genomic_DNA"/>
</dbReference>
<evidence type="ECO:0000259" key="7">
    <source>
        <dbReference type="Pfam" id="PF06305"/>
    </source>
</evidence>
<evidence type="ECO:0000313" key="9">
    <source>
        <dbReference type="Proteomes" id="UP000006461"/>
    </source>
</evidence>
<dbReference type="Pfam" id="PF06305">
    <property type="entry name" value="LapA_dom"/>
    <property type="match status" value="1"/>
</dbReference>
<dbReference type="InterPro" id="IPR010445">
    <property type="entry name" value="LapA_dom"/>
</dbReference>
<dbReference type="eggNOG" id="COG5416">
    <property type="taxonomic scope" value="Bacteria"/>
</dbReference>
<feature type="compositionally biased region" description="Polar residues" evidence="5">
    <location>
        <begin position="17"/>
        <end position="26"/>
    </location>
</feature>
<feature type="transmembrane region" description="Helical" evidence="6">
    <location>
        <begin position="79"/>
        <end position="99"/>
    </location>
</feature>
<dbReference type="Proteomes" id="UP000006461">
    <property type="component" value="Chromosome"/>
</dbReference>
<evidence type="ECO:0000313" key="8">
    <source>
        <dbReference type="EMBL" id="CCH88243.1"/>
    </source>
</evidence>
<protein>
    <recommendedName>
        <fullName evidence="7">Lipopolysaccharide assembly protein A domain-containing protein</fullName>
    </recommendedName>
</protein>
<dbReference type="STRING" id="477641.MODMU_2814"/>
<evidence type="ECO:0000256" key="1">
    <source>
        <dbReference type="ARBA" id="ARBA00022475"/>
    </source>
</evidence>
<feature type="region of interest" description="Disordered" evidence="5">
    <location>
        <begin position="1"/>
        <end position="31"/>
    </location>
</feature>
<keyword evidence="4 6" id="KW-0472">Membrane</keyword>
<dbReference type="HOGENOM" id="CLU_2118289_0_0_11"/>